<reference evidence="1 2" key="1">
    <citation type="journal article" date="2023" name="Sci. Data">
        <title>Genome assembly of the Korean intertidal mud-creeper Batillaria attramentaria.</title>
        <authorList>
            <person name="Patra A.K."/>
            <person name="Ho P.T."/>
            <person name="Jun S."/>
            <person name="Lee S.J."/>
            <person name="Kim Y."/>
            <person name="Won Y.J."/>
        </authorList>
    </citation>
    <scope>NUCLEOTIDE SEQUENCE [LARGE SCALE GENOMIC DNA]</scope>
    <source>
        <strain evidence="1">Wonlab-2016</strain>
    </source>
</reference>
<protein>
    <submittedName>
        <fullName evidence="1">Uncharacterized protein</fullName>
    </submittedName>
</protein>
<dbReference type="Proteomes" id="UP001519460">
    <property type="component" value="Unassembled WGS sequence"/>
</dbReference>
<keyword evidence="2" id="KW-1185">Reference proteome</keyword>
<organism evidence="1 2">
    <name type="scientific">Batillaria attramentaria</name>
    <dbReference type="NCBI Taxonomy" id="370345"/>
    <lineage>
        <taxon>Eukaryota</taxon>
        <taxon>Metazoa</taxon>
        <taxon>Spiralia</taxon>
        <taxon>Lophotrochozoa</taxon>
        <taxon>Mollusca</taxon>
        <taxon>Gastropoda</taxon>
        <taxon>Caenogastropoda</taxon>
        <taxon>Sorbeoconcha</taxon>
        <taxon>Cerithioidea</taxon>
        <taxon>Batillariidae</taxon>
        <taxon>Batillaria</taxon>
    </lineage>
</organism>
<feature type="non-terminal residue" evidence="1">
    <location>
        <position position="1"/>
    </location>
</feature>
<feature type="non-terminal residue" evidence="1">
    <location>
        <position position="60"/>
    </location>
</feature>
<evidence type="ECO:0000313" key="1">
    <source>
        <dbReference type="EMBL" id="KAK7451149.1"/>
    </source>
</evidence>
<evidence type="ECO:0000313" key="2">
    <source>
        <dbReference type="Proteomes" id="UP001519460"/>
    </source>
</evidence>
<sequence>RLPEDCLKEERVDERFEEFAEVMAVVVDEMRGSAVPAGAGLRGFSQARLVRISIADYSVK</sequence>
<accession>A0ABD0J2F0</accession>
<comment type="caution">
    <text evidence="1">The sequence shown here is derived from an EMBL/GenBank/DDBJ whole genome shotgun (WGS) entry which is preliminary data.</text>
</comment>
<gene>
    <name evidence="1" type="ORF">BaRGS_00039877</name>
</gene>
<name>A0ABD0J2F0_9CAEN</name>
<dbReference type="EMBL" id="JACVVK020000733">
    <property type="protein sequence ID" value="KAK7451149.1"/>
    <property type="molecule type" value="Genomic_DNA"/>
</dbReference>
<proteinExistence type="predicted"/>
<dbReference type="AlphaFoldDB" id="A0ABD0J2F0"/>